<keyword evidence="2" id="KW-1185">Reference proteome</keyword>
<organism evidence="1 2">
    <name type="scientific">Taenia crassiceps</name>
    <dbReference type="NCBI Taxonomy" id="6207"/>
    <lineage>
        <taxon>Eukaryota</taxon>
        <taxon>Metazoa</taxon>
        <taxon>Spiralia</taxon>
        <taxon>Lophotrochozoa</taxon>
        <taxon>Platyhelminthes</taxon>
        <taxon>Cestoda</taxon>
        <taxon>Eucestoda</taxon>
        <taxon>Cyclophyllidea</taxon>
        <taxon>Taeniidae</taxon>
        <taxon>Taenia</taxon>
    </lineage>
</organism>
<accession>A0ABR4QPA7</accession>
<evidence type="ECO:0000313" key="2">
    <source>
        <dbReference type="Proteomes" id="UP001651158"/>
    </source>
</evidence>
<proteinExistence type="predicted"/>
<reference evidence="1 2" key="1">
    <citation type="journal article" date="2022" name="Front. Cell. Infect. Microbiol.">
        <title>The Genomes of Two Strains of Taenia crassiceps the Animal Model for the Study of Human Cysticercosis.</title>
        <authorList>
            <person name="Bobes R.J."/>
            <person name="Estrada K."/>
            <person name="Rios-Valencia D.G."/>
            <person name="Calderon-Gallegos A."/>
            <person name="de la Torre P."/>
            <person name="Carrero J.C."/>
            <person name="Sanchez-Flores A."/>
            <person name="Laclette J.P."/>
        </authorList>
    </citation>
    <scope>NUCLEOTIDE SEQUENCE [LARGE SCALE GENOMIC DNA]</scope>
    <source>
        <strain evidence="1">WFUcys</strain>
    </source>
</reference>
<gene>
    <name evidence="1" type="ORF">TcWFU_001613</name>
</gene>
<dbReference type="Proteomes" id="UP001651158">
    <property type="component" value="Unassembled WGS sequence"/>
</dbReference>
<comment type="caution">
    <text evidence="1">The sequence shown here is derived from an EMBL/GenBank/DDBJ whole genome shotgun (WGS) entry which is preliminary data.</text>
</comment>
<protein>
    <submittedName>
        <fullName evidence="1">Uncharacterized protein</fullName>
    </submittedName>
</protein>
<sequence length="115" mass="13046">MPDRLICVKNWMLPLTQNARISASSTPPHAPLLPPQAECIGRVKIRHCLPRDRMALCHMDTVEGSGWRSSQRAVFGVVQISHGNARQRFKAVIAYHRNLSHEKIAGMWRKLSPEK</sequence>
<evidence type="ECO:0000313" key="1">
    <source>
        <dbReference type="EMBL" id="KAL5111416.1"/>
    </source>
</evidence>
<name>A0ABR4QPA7_9CEST</name>
<dbReference type="EMBL" id="JAKROA010000001">
    <property type="protein sequence ID" value="KAL5111416.1"/>
    <property type="molecule type" value="Genomic_DNA"/>
</dbReference>